<dbReference type="PANTHER" id="PTHR21047">
    <property type="entry name" value="DTDP-6-DEOXY-D-GLUCOSE-3,5 EPIMERASE"/>
    <property type="match status" value="1"/>
</dbReference>
<dbReference type="GO" id="GO:0019305">
    <property type="term" value="P:dTDP-rhamnose biosynthetic process"/>
    <property type="evidence" value="ECO:0007669"/>
    <property type="project" value="UniProtKB-UniRule"/>
</dbReference>
<keyword evidence="7" id="KW-0413">Isomerase</keyword>
<dbReference type="Proteomes" id="UP000184368">
    <property type="component" value="Unassembled WGS sequence"/>
</dbReference>
<dbReference type="RefSeq" id="WP_073044095.1">
    <property type="nucleotide sequence ID" value="NZ_FQUO01000010.1"/>
</dbReference>
<evidence type="ECO:0000313" key="9">
    <source>
        <dbReference type="Proteomes" id="UP000184368"/>
    </source>
</evidence>
<feature type="active site" description="Proton acceptor" evidence="5">
    <location>
        <position position="62"/>
    </location>
</feature>
<dbReference type="UniPathway" id="UPA00124"/>
<comment type="similarity">
    <text evidence="7">Belongs to the dTDP-4-dehydrorhamnose 3,5-epimerase family.</text>
</comment>
<reference evidence="8 9" key="1">
    <citation type="submission" date="2016-11" db="EMBL/GenBank/DDBJ databases">
        <authorList>
            <person name="Jaros S."/>
            <person name="Januszkiewicz K."/>
            <person name="Wedrychowicz H."/>
        </authorList>
    </citation>
    <scope>NUCLEOTIDE SEQUENCE [LARGE SCALE GENOMIC DNA]</scope>
    <source>
        <strain evidence="8 9">DSM 26897</strain>
    </source>
</reference>
<dbReference type="InterPro" id="IPR000888">
    <property type="entry name" value="RmlC-like"/>
</dbReference>
<dbReference type="GO" id="GO:0000271">
    <property type="term" value="P:polysaccharide biosynthetic process"/>
    <property type="evidence" value="ECO:0007669"/>
    <property type="project" value="TreeGrafter"/>
</dbReference>
<dbReference type="NCBIfam" id="TIGR01221">
    <property type="entry name" value="rmlC"/>
    <property type="match status" value="1"/>
</dbReference>
<gene>
    <name evidence="8" type="ORF">SAMN05444008_11016</name>
</gene>
<dbReference type="SUPFAM" id="SSF51182">
    <property type="entry name" value="RmlC-like cupins"/>
    <property type="match status" value="1"/>
</dbReference>
<dbReference type="EMBL" id="FQUO01000010">
    <property type="protein sequence ID" value="SHF60166.1"/>
    <property type="molecule type" value="Genomic_DNA"/>
</dbReference>
<evidence type="ECO:0000313" key="8">
    <source>
        <dbReference type="EMBL" id="SHF60166.1"/>
    </source>
</evidence>
<dbReference type="OrthoDB" id="9800680at2"/>
<feature type="active site" description="Proton donor" evidence="5">
    <location>
        <position position="132"/>
    </location>
</feature>
<comment type="subunit">
    <text evidence="7">Homodimer.</text>
</comment>
<protein>
    <recommendedName>
        <fullName evidence="4 7">dTDP-4-dehydrorhamnose 3,5-epimerase</fullName>
        <ecNumber evidence="3 7">5.1.3.13</ecNumber>
    </recommendedName>
    <alternativeName>
        <fullName evidence="7">Thymidine diphospho-4-keto-rhamnose 3,5-epimerase</fullName>
    </alternativeName>
</protein>
<keyword evidence="9" id="KW-1185">Reference proteome</keyword>
<comment type="pathway">
    <text evidence="7">Carbohydrate biosynthesis; dTDP-L-rhamnose biosynthesis.</text>
</comment>
<organism evidence="8 9">
    <name type="scientific">Cnuella takakiae</name>
    <dbReference type="NCBI Taxonomy" id="1302690"/>
    <lineage>
        <taxon>Bacteria</taxon>
        <taxon>Pseudomonadati</taxon>
        <taxon>Bacteroidota</taxon>
        <taxon>Chitinophagia</taxon>
        <taxon>Chitinophagales</taxon>
        <taxon>Chitinophagaceae</taxon>
        <taxon>Cnuella</taxon>
    </lineage>
</organism>
<dbReference type="Gene3D" id="2.60.120.10">
    <property type="entry name" value="Jelly Rolls"/>
    <property type="match status" value="1"/>
</dbReference>
<dbReference type="AlphaFoldDB" id="A0A1M5CZP5"/>
<dbReference type="GO" id="GO:0005829">
    <property type="term" value="C:cytosol"/>
    <property type="evidence" value="ECO:0007669"/>
    <property type="project" value="TreeGrafter"/>
</dbReference>
<sequence length="190" mass="21643">MIFTETKLSGAYIIDVKKIEDERGFFGRSYCQKEFEALGLNTNAVQSNVSYNKKKGTLRGLHMQLPPYGETKLIRCTRGALYDVIVDLRPGSPTFKQWIGVELTANNYRMLYVPEGFGHSFITLEDETEATYQVTGFYTPKAERGFRFDDPAFNIEWPIQPEVVSEKDRNHPLFTDAALVMAEEPIATQP</sequence>
<dbReference type="STRING" id="1302690.BUE76_21390"/>
<evidence type="ECO:0000256" key="6">
    <source>
        <dbReference type="PIRSR" id="PIRSR600888-3"/>
    </source>
</evidence>
<name>A0A1M5CZP5_9BACT</name>
<accession>A0A1M5CZP5</accession>
<dbReference type="CDD" id="cd00438">
    <property type="entry name" value="cupin_RmlC"/>
    <property type="match status" value="1"/>
</dbReference>
<dbReference type="EC" id="5.1.3.13" evidence="3 7"/>
<comment type="function">
    <text evidence="2 7">Catalyzes the epimerization of the C3' and C5'positions of dTDP-6-deoxy-D-xylo-4-hexulose, forming dTDP-6-deoxy-L-lyxo-4-hexulose.</text>
</comment>
<evidence type="ECO:0000256" key="3">
    <source>
        <dbReference type="ARBA" id="ARBA00012098"/>
    </source>
</evidence>
<comment type="catalytic activity">
    <reaction evidence="1 7">
        <text>dTDP-4-dehydro-6-deoxy-alpha-D-glucose = dTDP-4-dehydro-beta-L-rhamnose</text>
        <dbReference type="Rhea" id="RHEA:16969"/>
        <dbReference type="ChEBI" id="CHEBI:57649"/>
        <dbReference type="ChEBI" id="CHEBI:62830"/>
        <dbReference type="EC" id="5.1.3.13"/>
    </reaction>
</comment>
<evidence type="ECO:0000256" key="4">
    <source>
        <dbReference type="ARBA" id="ARBA00019595"/>
    </source>
</evidence>
<evidence type="ECO:0000256" key="7">
    <source>
        <dbReference type="RuleBase" id="RU364069"/>
    </source>
</evidence>
<dbReference type="InterPro" id="IPR014710">
    <property type="entry name" value="RmlC-like_jellyroll"/>
</dbReference>
<evidence type="ECO:0000256" key="1">
    <source>
        <dbReference type="ARBA" id="ARBA00001298"/>
    </source>
</evidence>
<dbReference type="Pfam" id="PF00908">
    <property type="entry name" value="dTDP_sugar_isom"/>
    <property type="match status" value="1"/>
</dbReference>
<evidence type="ECO:0000256" key="2">
    <source>
        <dbReference type="ARBA" id="ARBA00001997"/>
    </source>
</evidence>
<dbReference type="PANTHER" id="PTHR21047:SF2">
    <property type="entry name" value="THYMIDINE DIPHOSPHO-4-KETO-RHAMNOSE 3,5-EPIMERASE"/>
    <property type="match status" value="1"/>
</dbReference>
<proteinExistence type="inferred from homology"/>
<feature type="site" description="Participates in a stacking interaction with the thymidine ring of dTDP-4-oxo-6-deoxyglucose" evidence="6">
    <location>
        <position position="138"/>
    </location>
</feature>
<dbReference type="InterPro" id="IPR011051">
    <property type="entry name" value="RmlC_Cupin_sf"/>
</dbReference>
<dbReference type="GO" id="GO:0008830">
    <property type="term" value="F:dTDP-4-dehydrorhamnose 3,5-epimerase activity"/>
    <property type="evidence" value="ECO:0007669"/>
    <property type="project" value="UniProtKB-UniRule"/>
</dbReference>
<evidence type="ECO:0000256" key="5">
    <source>
        <dbReference type="PIRSR" id="PIRSR600888-1"/>
    </source>
</evidence>